<dbReference type="EMBL" id="VSSQ01004724">
    <property type="protein sequence ID" value="MPM26397.1"/>
    <property type="molecule type" value="Genomic_DNA"/>
</dbReference>
<proteinExistence type="inferred from homology"/>
<dbReference type="PROSITE" id="PS01232">
    <property type="entry name" value="PNP_UDP_1"/>
    <property type="match status" value="1"/>
</dbReference>
<dbReference type="NCBIfam" id="TIGR00107">
    <property type="entry name" value="deoD"/>
    <property type="match status" value="1"/>
</dbReference>
<comment type="similarity">
    <text evidence="1">Belongs to the PNP/UDP phosphorylase family.</text>
</comment>
<dbReference type="InterPro" id="IPR018016">
    <property type="entry name" value="Nucleoside_phosphorylase_CS"/>
</dbReference>
<gene>
    <name evidence="5" type="primary">deoD_13</name>
    <name evidence="5" type="ORF">SDC9_72898</name>
</gene>
<dbReference type="GO" id="GO:0006152">
    <property type="term" value="P:purine nucleoside catabolic process"/>
    <property type="evidence" value="ECO:0007669"/>
    <property type="project" value="TreeGrafter"/>
</dbReference>
<keyword evidence="3 5" id="KW-0808">Transferase</keyword>
<name>A0A644YDU0_9ZZZZ</name>
<dbReference type="PANTHER" id="PTHR43691">
    <property type="entry name" value="URIDINE PHOSPHORYLASE"/>
    <property type="match status" value="1"/>
</dbReference>
<accession>A0A644YDU0</accession>
<dbReference type="SUPFAM" id="SSF53167">
    <property type="entry name" value="Purine and uridine phosphorylases"/>
    <property type="match status" value="1"/>
</dbReference>
<evidence type="ECO:0000256" key="1">
    <source>
        <dbReference type="ARBA" id="ARBA00010456"/>
    </source>
</evidence>
<dbReference type="Pfam" id="PF01048">
    <property type="entry name" value="PNP_UDP_1"/>
    <property type="match status" value="1"/>
</dbReference>
<evidence type="ECO:0000259" key="4">
    <source>
        <dbReference type="Pfam" id="PF01048"/>
    </source>
</evidence>
<dbReference type="CDD" id="cd09006">
    <property type="entry name" value="PNP_EcPNPI-like"/>
    <property type="match status" value="1"/>
</dbReference>
<dbReference type="GO" id="GO:0005829">
    <property type="term" value="C:cytosol"/>
    <property type="evidence" value="ECO:0007669"/>
    <property type="project" value="TreeGrafter"/>
</dbReference>
<reference evidence="5" key="1">
    <citation type="submission" date="2019-08" db="EMBL/GenBank/DDBJ databases">
        <authorList>
            <person name="Kucharzyk K."/>
            <person name="Murdoch R.W."/>
            <person name="Higgins S."/>
            <person name="Loffler F."/>
        </authorList>
    </citation>
    <scope>NUCLEOTIDE SEQUENCE</scope>
</reference>
<comment type="caution">
    <text evidence="5">The sequence shown here is derived from an EMBL/GenBank/DDBJ whole genome shotgun (WGS) entry which is preliminary data.</text>
</comment>
<dbReference type="EC" id="2.4.2.1" evidence="5"/>
<evidence type="ECO:0000313" key="5">
    <source>
        <dbReference type="EMBL" id="MPM26397.1"/>
    </source>
</evidence>
<dbReference type="NCBIfam" id="NF004489">
    <property type="entry name" value="PRK05819.1"/>
    <property type="match status" value="1"/>
</dbReference>
<dbReference type="AlphaFoldDB" id="A0A644YDU0"/>
<evidence type="ECO:0000256" key="3">
    <source>
        <dbReference type="ARBA" id="ARBA00022679"/>
    </source>
</evidence>
<dbReference type="InterPro" id="IPR035994">
    <property type="entry name" value="Nucleoside_phosphorylase_sf"/>
</dbReference>
<evidence type="ECO:0000256" key="2">
    <source>
        <dbReference type="ARBA" id="ARBA00022676"/>
    </source>
</evidence>
<feature type="domain" description="Nucleoside phosphorylase" evidence="4">
    <location>
        <begin position="17"/>
        <end position="230"/>
    </location>
</feature>
<dbReference type="PANTHER" id="PTHR43691:SF11">
    <property type="entry name" value="FI09636P-RELATED"/>
    <property type="match status" value="1"/>
</dbReference>
<dbReference type="GO" id="GO:0004731">
    <property type="term" value="F:purine-nucleoside phosphorylase activity"/>
    <property type="evidence" value="ECO:0007669"/>
    <property type="project" value="UniProtKB-EC"/>
</dbReference>
<dbReference type="InterPro" id="IPR004402">
    <property type="entry name" value="DeoD-type"/>
</dbReference>
<dbReference type="Gene3D" id="3.40.50.1580">
    <property type="entry name" value="Nucleoside phosphorylase domain"/>
    <property type="match status" value="1"/>
</dbReference>
<dbReference type="InterPro" id="IPR000845">
    <property type="entry name" value="Nucleoside_phosphorylase_d"/>
</dbReference>
<organism evidence="5">
    <name type="scientific">bioreactor metagenome</name>
    <dbReference type="NCBI Taxonomy" id="1076179"/>
    <lineage>
        <taxon>unclassified sequences</taxon>
        <taxon>metagenomes</taxon>
        <taxon>ecological metagenomes</taxon>
    </lineage>
</organism>
<keyword evidence="2 5" id="KW-0328">Glycosyltransferase</keyword>
<sequence length="239" mass="25563">MNVPTAHIQAKHGDIAPIVLLPGDPLRAKYIAQTYLENPQCYNEVRGMLGYTGSYHGARVSIQGTGMGGPSMGIYAHELIHGYGVKHLIRIGTAGALQPHLKLKDLVLGISASYDGAYRDFQPGGTLVPTASFALLQQAYELAMQAKLPIHAGSILSSDAFYTKDGPEGLKPWKDHGILAVEMEAAALYLAAQRAGVQALCMLTISDLVFTGEAATPEERQTSFHAMMELALDTAVKVS</sequence>
<protein>
    <submittedName>
        <fullName evidence="5">Purine nucleoside phosphorylase DeoD-type</fullName>
        <ecNumber evidence="5">2.4.2.1</ecNumber>
    </submittedName>
</protein>
<dbReference type="HAMAP" id="MF_01627">
    <property type="entry name" value="Pur_nucleosid_phosp"/>
    <property type="match status" value="1"/>
</dbReference>